<dbReference type="EMBL" id="FJUY01000001">
    <property type="protein sequence ID" value="CZT14398.1"/>
    <property type="molecule type" value="Genomic_DNA"/>
</dbReference>
<evidence type="ECO:0000313" key="4">
    <source>
        <dbReference type="Proteomes" id="UP000225277"/>
    </source>
</evidence>
<gene>
    <name evidence="3" type="ORF">RCC_00375</name>
</gene>
<evidence type="ECO:0000313" key="3">
    <source>
        <dbReference type="EMBL" id="CZT14398.1"/>
    </source>
</evidence>
<dbReference type="Proteomes" id="UP000225277">
    <property type="component" value="Unassembled WGS sequence"/>
</dbReference>
<dbReference type="OrthoDB" id="5819478at2759"/>
<keyword evidence="1" id="KW-0812">Transmembrane</keyword>
<feature type="transmembrane region" description="Helical" evidence="1">
    <location>
        <begin position="489"/>
        <end position="510"/>
    </location>
</feature>
<feature type="transmembrane region" description="Helical" evidence="1">
    <location>
        <begin position="463"/>
        <end position="483"/>
    </location>
</feature>
<dbReference type="PANTHER" id="PTHR36851:SF1">
    <property type="entry name" value="GLYCO_TRANS_2-LIKE DOMAIN-CONTAINING PROTEIN"/>
    <property type="match status" value="1"/>
</dbReference>
<dbReference type="GeneID" id="35595771"/>
<dbReference type="SUPFAM" id="SSF53448">
    <property type="entry name" value="Nucleotide-diphospho-sugar transferases"/>
    <property type="match status" value="1"/>
</dbReference>
<evidence type="ECO:0000256" key="1">
    <source>
        <dbReference type="SAM" id="Phobius"/>
    </source>
</evidence>
<keyword evidence="4" id="KW-1185">Reference proteome</keyword>
<keyword evidence="1" id="KW-0472">Membrane</keyword>
<dbReference type="Pfam" id="PF13632">
    <property type="entry name" value="Glyco_trans_2_3"/>
    <property type="match status" value="1"/>
</dbReference>
<reference evidence="3 4" key="1">
    <citation type="submission" date="2016-03" db="EMBL/GenBank/DDBJ databases">
        <authorList>
            <person name="Ploux O."/>
        </authorList>
    </citation>
    <scope>NUCLEOTIDE SEQUENCE [LARGE SCALE GENOMIC DNA]</scope>
    <source>
        <strain evidence="3 4">URUG2</strain>
    </source>
</reference>
<proteinExistence type="predicted"/>
<keyword evidence="1" id="KW-1133">Transmembrane helix</keyword>
<organism evidence="3 4">
    <name type="scientific">Ramularia collo-cygni</name>
    <dbReference type="NCBI Taxonomy" id="112498"/>
    <lineage>
        <taxon>Eukaryota</taxon>
        <taxon>Fungi</taxon>
        <taxon>Dikarya</taxon>
        <taxon>Ascomycota</taxon>
        <taxon>Pezizomycotina</taxon>
        <taxon>Dothideomycetes</taxon>
        <taxon>Dothideomycetidae</taxon>
        <taxon>Mycosphaerellales</taxon>
        <taxon>Mycosphaerellaceae</taxon>
        <taxon>Ramularia</taxon>
    </lineage>
</organism>
<feature type="transmembrane region" description="Helical" evidence="1">
    <location>
        <begin position="50"/>
        <end position="72"/>
    </location>
</feature>
<dbReference type="InterPro" id="IPR001173">
    <property type="entry name" value="Glyco_trans_2-like"/>
</dbReference>
<name>A0A2D3UMX7_9PEZI</name>
<dbReference type="PANTHER" id="PTHR36851">
    <property type="entry name" value="UNNAMED PRODUCT"/>
    <property type="match status" value="1"/>
</dbReference>
<evidence type="ECO:0000259" key="2">
    <source>
        <dbReference type="Pfam" id="PF13632"/>
    </source>
</evidence>
<dbReference type="RefSeq" id="XP_023621295.1">
    <property type="nucleotide sequence ID" value="XM_023765527.1"/>
</dbReference>
<protein>
    <recommendedName>
        <fullName evidence="2">Glycosyltransferase 2-like domain-containing protein</fullName>
    </recommendedName>
</protein>
<feature type="domain" description="Glycosyltransferase 2-like" evidence="2">
    <location>
        <begin position="216"/>
        <end position="474"/>
    </location>
</feature>
<accession>A0A2D3UMX7</accession>
<sequence>MAGLYAWASRCIPAFSVGLVIALSFLGLFVSPSGEHHNNNYTGEATLSQLILTAYILFLHALSVIYPVRVCWAVRDVVKRMKEAVTEATNAQSGRVPVDKDEKADLKAQCPQFAIILPAYKEQVSTLEETLRVLASHPEAHRSYHLYLAVEEKEENVAFKAASICQTFGDSFLRCTFTVHPSNLPGEAQGKSSNESWAGKQIMKDFPDEHVRRDLIVTTMDADTHLSARYFSQIAHSHNKSPETNQTTIYVPPIVFDRNLHQVPLPVRCADIMWAGAGISSLYTGSQVCIPTSVYSLPMTLLAQVGGWDTGPGAIGEDMHMYLKSFFALSGNLHVEVVYAAASQCDVSTDDVGVKGFITGADARYKQALRHMWGSLDSGYAIRETIKMLHRHRHAGSFVETPSSPVKSSWPTLYTGNAAQKPSVSLREHKVDTTVMPPQKPINWTNMFNLYHRLFEAHFLPTHLYVVLVCSSIYTFFYTSVAIPDMLKIALEVAGWCRLVGFCTMIFFFYNYERYHELCVSLRTEEMRCVGMLEEMANNDGISKKVFQYAGFFEGMIFPISGLVFGGLPATQAIISHLFTERLVYVVSLKPSSLTKARPWKDMSRVTP</sequence>
<dbReference type="InterPro" id="IPR029044">
    <property type="entry name" value="Nucleotide-diphossugar_trans"/>
</dbReference>
<dbReference type="AlphaFoldDB" id="A0A2D3UMX7"/>
<feature type="transmembrane region" description="Helical" evidence="1">
    <location>
        <begin position="12"/>
        <end position="30"/>
    </location>
</feature>